<dbReference type="GO" id="GO:0017004">
    <property type="term" value="P:cytochrome complex assembly"/>
    <property type="evidence" value="ECO:0007669"/>
    <property type="project" value="UniProtKB-KW"/>
</dbReference>
<evidence type="ECO:0000259" key="6">
    <source>
        <dbReference type="PROSITE" id="PS51352"/>
    </source>
</evidence>
<dbReference type="PANTHER" id="PTHR42852">
    <property type="entry name" value="THIOL:DISULFIDE INTERCHANGE PROTEIN DSBE"/>
    <property type="match status" value="1"/>
</dbReference>
<dbReference type="InterPro" id="IPR000866">
    <property type="entry name" value="AhpC/TSA"/>
</dbReference>
<evidence type="ECO:0000256" key="1">
    <source>
        <dbReference type="ARBA" id="ARBA00004196"/>
    </source>
</evidence>
<sequence length="383" mass="42613">MRRVLLSLLAWPAMALASKGDNTIHISGKMINMEEDYVKVFMFYTYDGAKHLDSATVVNGMYHFTLEAEGALQVNLLGRVDMSKVKGPMMINNRNRAQVYVQAGNIEITNTDYFGNITVKGSAAQETFEKLTSAAAPYKEKIGKLMPEYYAFNKAGDSAAGKKVLADINSISKEMSEKVFVSFVKKNPSDPMVMYALQNISGGGEKQSDMVMELFKTLPEKVQKSPAGHEFIGRLEGKKRIAIGAIAPDFTQADTAGNPVKLSDFRGKYVLLDFWASWCGPCRKENPHVVKYYHQFKDQNFTVLGVSLDKQGDKARWIKAIQDDKLDWTHVSDLKYWGNEAALLYGVSAVPQNFLIDPKGRIIAQNLRGDALGAKLEALLNKK</sequence>
<dbReference type="AlphaFoldDB" id="A0A4Q1D103"/>
<comment type="subcellular location">
    <subcellularLocation>
        <location evidence="1">Cell envelope</location>
    </subcellularLocation>
</comment>
<comment type="caution">
    <text evidence="7">The sequence shown here is derived from an EMBL/GenBank/DDBJ whole genome shotgun (WGS) entry which is preliminary data.</text>
</comment>
<gene>
    <name evidence="7" type="ORF">ESB13_21215</name>
</gene>
<keyword evidence="4" id="KW-0676">Redox-active center</keyword>
<feature type="signal peptide" evidence="5">
    <location>
        <begin position="1"/>
        <end position="17"/>
    </location>
</feature>
<evidence type="ECO:0000256" key="5">
    <source>
        <dbReference type="SAM" id="SignalP"/>
    </source>
</evidence>
<dbReference type="InterPro" id="IPR025380">
    <property type="entry name" value="DUF4369"/>
</dbReference>
<keyword evidence="8" id="KW-1185">Reference proteome</keyword>
<protein>
    <submittedName>
        <fullName evidence="7">AhpC/TSA family protein</fullName>
    </submittedName>
</protein>
<name>A0A4Q1D103_9BACT</name>
<keyword evidence="5" id="KW-0732">Signal</keyword>
<reference evidence="7 8" key="1">
    <citation type="submission" date="2019-01" db="EMBL/GenBank/DDBJ databases">
        <title>Filimonas sp. strain TTM-71.</title>
        <authorList>
            <person name="Chen W.-M."/>
        </authorList>
    </citation>
    <scope>NUCLEOTIDE SEQUENCE [LARGE SCALE GENOMIC DNA]</scope>
    <source>
        <strain evidence="7 8">TTM-71</strain>
    </source>
</reference>
<dbReference type="PROSITE" id="PS00194">
    <property type="entry name" value="THIOREDOXIN_1"/>
    <property type="match status" value="1"/>
</dbReference>
<evidence type="ECO:0000313" key="8">
    <source>
        <dbReference type="Proteomes" id="UP000290545"/>
    </source>
</evidence>
<dbReference type="OrthoDB" id="750178at2"/>
<dbReference type="Gene3D" id="3.40.30.10">
    <property type="entry name" value="Glutaredoxin"/>
    <property type="match status" value="1"/>
</dbReference>
<dbReference type="GO" id="GO:0030313">
    <property type="term" value="C:cell envelope"/>
    <property type="evidence" value="ECO:0007669"/>
    <property type="project" value="UniProtKB-SubCell"/>
</dbReference>
<evidence type="ECO:0000256" key="2">
    <source>
        <dbReference type="ARBA" id="ARBA00022748"/>
    </source>
</evidence>
<dbReference type="InterPro" id="IPR036249">
    <property type="entry name" value="Thioredoxin-like_sf"/>
</dbReference>
<evidence type="ECO:0000313" key="7">
    <source>
        <dbReference type="EMBL" id="RXK81453.1"/>
    </source>
</evidence>
<dbReference type="InterPro" id="IPR050553">
    <property type="entry name" value="Thioredoxin_ResA/DsbE_sf"/>
</dbReference>
<dbReference type="PANTHER" id="PTHR42852:SF6">
    <property type="entry name" value="THIOL:DISULFIDE INTERCHANGE PROTEIN DSBE"/>
    <property type="match status" value="1"/>
</dbReference>
<dbReference type="InterPro" id="IPR017937">
    <property type="entry name" value="Thioredoxin_CS"/>
</dbReference>
<dbReference type="InterPro" id="IPR013766">
    <property type="entry name" value="Thioredoxin_domain"/>
</dbReference>
<dbReference type="SUPFAM" id="SSF52833">
    <property type="entry name" value="Thioredoxin-like"/>
    <property type="match status" value="1"/>
</dbReference>
<dbReference type="EMBL" id="SDHZ01000004">
    <property type="protein sequence ID" value="RXK81453.1"/>
    <property type="molecule type" value="Genomic_DNA"/>
</dbReference>
<proteinExistence type="predicted"/>
<keyword evidence="3" id="KW-1015">Disulfide bond</keyword>
<feature type="chain" id="PRO_5020464212" evidence="5">
    <location>
        <begin position="18"/>
        <end position="383"/>
    </location>
</feature>
<accession>A0A4Q1D103</accession>
<dbReference type="Proteomes" id="UP000290545">
    <property type="component" value="Unassembled WGS sequence"/>
</dbReference>
<dbReference type="GO" id="GO:0016491">
    <property type="term" value="F:oxidoreductase activity"/>
    <property type="evidence" value="ECO:0007669"/>
    <property type="project" value="InterPro"/>
</dbReference>
<organism evidence="7 8">
    <name type="scientific">Filimonas effusa</name>
    <dbReference type="NCBI Taxonomy" id="2508721"/>
    <lineage>
        <taxon>Bacteria</taxon>
        <taxon>Pseudomonadati</taxon>
        <taxon>Bacteroidota</taxon>
        <taxon>Chitinophagia</taxon>
        <taxon>Chitinophagales</taxon>
        <taxon>Chitinophagaceae</taxon>
        <taxon>Filimonas</taxon>
    </lineage>
</organism>
<dbReference type="Pfam" id="PF14289">
    <property type="entry name" value="DUF4369"/>
    <property type="match status" value="1"/>
</dbReference>
<evidence type="ECO:0000256" key="3">
    <source>
        <dbReference type="ARBA" id="ARBA00023157"/>
    </source>
</evidence>
<dbReference type="CDD" id="cd02966">
    <property type="entry name" value="TlpA_like_family"/>
    <property type="match status" value="1"/>
</dbReference>
<dbReference type="PROSITE" id="PS51352">
    <property type="entry name" value="THIOREDOXIN_2"/>
    <property type="match status" value="1"/>
</dbReference>
<dbReference type="GO" id="GO:0016209">
    <property type="term" value="F:antioxidant activity"/>
    <property type="evidence" value="ECO:0007669"/>
    <property type="project" value="InterPro"/>
</dbReference>
<keyword evidence="2" id="KW-0201">Cytochrome c-type biogenesis</keyword>
<dbReference type="RefSeq" id="WP_129005704.1">
    <property type="nucleotide sequence ID" value="NZ_SDHZ01000004.1"/>
</dbReference>
<dbReference type="Pfam" id="PF00578">
    <property type="entry name" value="AhpC-TSA"/>
    <property type="match status" value="1"/>
</dbReference>
<feature type="domain" description="Thioredoxin" evidence="6">
    <location>
        <begin position="241"/>
        <end position="383"/>
    </location>
</feature>
<evidence type="ECO:0000256" key="4">
    <source>
        <dbReference type="ARBA" id="ARBA00023284"/>
    </source>
</evidence>